<feature type="region of interest" description="Disordered" evidence="13">
    <location>
        <begin position="185"/>
        <end position="204"/>
    </location>
</feature>
<keyword evidence="3" id="KW-0813">Transport</keyword>
<dbReference type="Proteomes" id="UP001156831">
    <property type="component" value="Unassembled WGS sequence"/>
</dbReference>
<comment type="caution">
    <text evidence="16">The sequence shown here is derived from an EMBL/GenBank/DDBJ whole genome shotgun (WGS) entry which is preliminary data.</text>
</comment>
<keyword evidence="7" id="KW-0479">Metal-binding</keyword>
<evidence type="ECO:0000256" key="8">
    <source>
        <dbReference type="ARBA" id="ARBA00022982"/>
    </source>
</evidence>
<evidence type="ECO:0000256" key="3">
    <source>
        <dbReference type="ARBA" id="ARBA00022448"/>
    </source>
</evidence>
<evidence type="ECO:0000313" key="17">
    <source>
        <dbReference type="Proteomes" id="UP001156831"/>
    </source>
</evidence>
<feature type="transmembrane region" description="Helical" evidence="14">
    <location>
        <begin position="90"/>
        <end position="110"/>
    </location>
</feature>
<keyword evidence="17" id="KW-1185">Reference proteome</keyword>
<evidence type="ECO:0000256" key="6">
    <source>
        <dbReference type="ARBA" id="ARBA00022692"/>
    </source>
</evidence>
<gene>
    <name evidence="16" type="ORF">QFW80_01705</name>
</gene>
<dbReference type="Pfam" id="PF01292">
    <property type="entry name" value="Ni_hydr_CYTB"/>
    <property type="match status" value="1"/>
</dbReference>
<evidence type="ECO:0000259" key="15">
    <source>
        <dbReference type="Pfam" id="PF01292"/>
    </source>
</evidence>
<keyword evidence="9 14" id="KW-1133">Transmembrane helix</keyword>
<feature type="transmembrane region" description="Helical" evidence="14">
    <location>
        <begin position="45"/>
        <end position="63"/>
    </location>
</feature>
<feature type="transmembrane region" description="Helical" evidence="14">
    <location>
        <begin position="15"/>
        <end position="39"/>
    </location>
</feature>
<keyword evidence="6 14" id="KW-0812">Transmembrane</keyword>
<evidence type="ECO:0000256" key="2">
    <source>
        <dbReference type="ARBA" id="ARBA00004651"/>
    </source>
</evidence>
<evidence type="ECO:0000256" key="12">
    <source>
        <dbReference type="ARBA" id="ARBA00037975"/>
    </source>
</evidence>
<comment type="cofactor">
    <cofactor evidence="1">
        <name>heme b</name>
        <dbReference type="ChEBI" id="CHEBI:60344"/>
    </cofactor>
</comment>
<evidence type="ECO:0000256" key="11">
    <source>
        <dbReference type="ARBA" id="ARBA00023136"/>
    </source>
</evidence>
<evidence type="ECO:0000256" key="13">
    <source>
        <dbReference type="SAM" id="MobiDB-lite"/>
    </source>
</evidence>
<dbReference type="InterPro" id="IPR011577">
    <property type="entry name" value="Cyt_b561_bac/Ni-Hgenase"/>
</dbReference>
<dbReference type="PANTHER" id="PTHR30529:SF6">
    <property type="entry name" value="BLL0291 PROTEIN"/>
    <property type="match status" value="1"/>
</dbReference>
<feature type="domain" description="Cytochrome b561 bacterial/Ni-hydrogenase" evidence="15">
    <location>
        <begin position="7"/>
        <end position="174"/>
    </location>
</feature>
<keyword evidence="4" id="KW-1003">Cell membrane</keyword>
<evidence type="ECO:0000256" key="14">
    <source>
        <dbReference type="SAM" id="Phobius"/>
    </source>
</evidence>
<protein>
    <submittedName>
        <fullName evidence="16">Cytochrome b</fullName>
    </submittedName>
</protein>
<organism evidence="16 17">
    <name type="scientific">Luteimonas rhizosphaericola</name>
    <dbReference type="NCBI Taxonomy" id="3042024"/>
    <lineage>
        <taxon>Bacteria</taxon>
        <taxon>Pseudomonadati</taxon>
        <taxon>Pseudomonadota</taxon>
        <taxon>Gammaproteobacteria</taxon>
        <taxon>Lysobacterales</taxon>
        <taxon>Lysobacteraceae</taxon>
        <taxon>Luteimonas</taxon>
    </lineage>
</organism>
<dbReference type="EMBL" id="JARXRN010000016">
    <property type="protein sequence ID" value="MDH5829235.1"/>
    <property type="molecule type" value="Genomic_DNA"/>
</dbReference>
<evidence type="ECO:0000256" key="9">
    <source>
        <dbReference type="ARBA" id="ARBA00022989"/>
    </source>
</evidence>
<keyword evidence="8" id="KW-0249">Electron transport</keyword>
<dbReference type="InterPro" id="IPR016174">
    <property type="entry name" value="Di-haem_cyt_TM"/>
</dbReference>
<comment type="similarity">
    <text evidence="12">Belongs to the cytochrome b561 family.</text>
</comment>
<dbReference type="InterPro" id="IPR052168">
    <property type="entry name" value="Cytochrome_b561_oxidase"/>
</dbReference>
<evidence type="ECO:0000256" key="4">
    <source>
        <dbReference type="ARBA" id="ARBA00022475"/>
    </source>
</evidence>
<dbReference type="RefSeq" id="WP_280599294.1">
    <property type="nucleotide sequence ID" value="NZ_JARXRN010000016.1"/>
</dbReference>
<accession>A0ABT6JEY1</accession>
<name>A0ABT6JEY1_9GAMM</name>
<proteinExistence type="inferred from homology"/>
<evidence type="ECO:0000256" key="5">
    <source>
        <dbReference type="ARBA" id="ARBA00022617"/>
    </source>
</evidence>
<dbReference type="PANTHER" id="PTHR30529">
    <property type="entry name" value="CYTOCHROME B561"/>
    <property type="match status" value="1"/>
</dbReference>
<reference evidence="16 17" key="1">
    <citation type="submission" date="2023-04" db="EMBL/GenBank/DDBJ databases">
        <title>Luteimonas sp. M1R5S18.</title>
        <authorList>
            <person name="Sun J.-Q."/>
        </authorList>
    </citation>
    <scope>NUCLEOTIDE SEQUENCE [LARGE SCALE GENOMIC DNA]</scope>
    <source>
        <strain evidence="16 17">M1R5S18</strain>
    </source>
</reference>
<sequence>MSRAPDHHDAFARTLHWLMAVLILAMLFVGVAMVSSITLRPALLALHRPIGIALLVLAIVRLVHRLFRRLPALPDDLPAWQRLAAHASHWALYALMLAMPLVGWGMVSAAGNPVVPWGDVHLPAIAAHDPALYSVLRSAHAWLARALLAVILLHLSAALYHAWVRRDGVFRSMAPVPLGRAVDADETAVDADETDRDMKAENAV</sequence>
<feature type="transmembrane region" description="Helical" evidence="14">
    <location>
        <begin position="142"/>
        <end position="163"/>
    </location>
</feature>
<evidence type="ECO:0000313" key="16">
    <source>
        <dbReference type="EMBL" id="MDH5829235.1"/>
    </source>
</evidence>
<dbReference type="SUPFAM" id="SSF81342">
    <property type="entry name" value="Transmembrane di-heme cytochromes"/>
    <property type="match status" value="1"/>
</dbReference>
<feature type="compositionally biased region" description="Acidic residues" evidence="13">
    <location>
        <begin position="185"/>
        <end position="195"/>
    </location>
</feature>
<keyword evidence="5" id="KW-0349">Heme</keyword>
<evidence type="ECO:0000256" key="1">
    <source>
        <dbReference type="ARBA" id="ARBA00001970"/>
    </source>
</evidence>
<comment type="subcellular location">
    <subcellularLocation>
        <location evidence="2">Cell membrane</location>
        <topology evidence="2">Multi-pass membrane protein</topology>
    </subcellularLocation>
</comment>
<keyword evidence="10" id="KW-0408">Iron</keyword>
<dbReference type="Gene3D" id="1.20.950.20">
    <property type="entry name" value="Transmembrane di-heme cytochromes, Chain C"/>
    <property type="match status" value="1"/>
</dbReference>
<evidence type="ECO:0000256" key="10">
    <source>
        <dbReference type="ARBA" id="ARBA00023004"/>
    </source>
</evidence>
<evidence type="ECO:0000256" key="7">
    <source>
        <dbReference type="ARBA" id="ARBA00022723"/>
    </source>
</evidence>
<keyword evidence="11 14" id="KW-0472">Membrane</keyword>